<organism evidence="2 3">
    <name type="scientific">Moniliophthora roreri</name>
    <name type="common">Frosty pod rot fungus</name>
    <name type="synonym">Monilia roreri</name>
    <dbReference type="NCBI Taxonomy" id="221103"/>
    <lineage>
        <taxon>Eukaryota</taxon>
        <taxon>Fungi</taxon>
        <taxon>Dikarya</taxon>
        <taxon>Basidiomycota</taxon>
        <taxon>Agaricomycotina</taxon>
        <taxon>Agaricomycetes</taxon>
        <taxon>Agaricomycetidae</taxon>
        <taxon>Agaricales</taxon>
        <taxon>Marasmiineae</taxon>
        <taxon>Marasmiaceae</taxon>
        <taxon>Moniliophthora</taxon>
    </lineage>
</organism>
<evidence type="ECO:0000313" key="3">
    <source>
        <dbReference type="Proteomes" id="UP000054988"/>
    </source>
</evidence>
<accession>A0A0W0F320</accession>
<evidence type="ECO:0000313" key="2">
    <source>
        <dbReference type="EMBL" id="KTB30664.1"/>
    </source>
</evidence>
<comment type="caution">
    <text evidence="2">The sequence shown here is derived from an EMBL/GenBank/DDBJ whole genome shotgun (WGS) entry which is preliminary data.</text>
</comment>
<evidence type="ECO:0000256" key="1">
    <source>
        <dbReference type="SAM" id="MobiDB-lite"/>
    </source>
</evidence>
<dbReference type="Proteomes" id="UP000054988">
    <property type="component" value="Unassembled WGS sequence"/>
</dbReference>
<gene>
    <name evidence="2" type="ORF">WG66_16718</name>
</gene>
<name>A0A0W0F320_MONRR</name>
<dbReference type="AlphaFoldDB" id="A0A0W0F320"/>
<feature type="region of interest" description="Disordered" evidence="1">
    <location>
        <begin position="37"/>
        <end position="125"/>
    </location>
</feature>
<reference evidence="2 3" key="1">
    <citation type="submission" date="2015-12" db="EMBL/GenBank/DDBJ databases">
        <title>Draft genome sequence of Moniliophthora roreri, the causal agent of frosty pod rot of cacao.</title>
        <authorList>
            <person name="Aime M.C."/>
            <person name="Diaz-Valderrama J.R."/>
            <person name="Kijpornyongpan T."/>
            <person name="Phillips-Mora W."/>
        </authorList>
    </citation>
    <scope>NUCLEOTIDE SEQUENCE [LARGE SCALE GENOMIC DNA]</scope>
    <source>
        <strain evidence="2 3">MCA 2952</strain>
    </source>
</reference>
<proteinExistence type="predicted"/>
<sequence length="193" mass="21738">MTPPRTASQTRDQHSGEPASTLCTIITHHHWQTAIRELSNLLGPAETTDTEEPAVKETRNNSTPESTEEDSSANTSSEGSEEKTESLPDNSITSSFFSAYKEETMSEGGSSTPKQGPKEEKTQTQMMIEISTVVLEEMEKKKEKRSKVAAPDPFEGDRKDMKRFLMEVKIYLCMHPTDYDTDEKKCLFMLSYL</sequence>
<dbReference type="EMBL" id="LATX01002372">
    <property type="protein sequence ID" value="KTB30664.1"/>
    <property type="molecule type" value="Genomic_DNA"/>
</dbReference>
<protein>
    <submittedName>
        <fullName evidence="2">Uncharacterized protein</fullName>
    </submittedName>
</protein>
<feature type="region of interest" description="Disordered" evidence="1">
    <location>
        <begin position="138"/>
        <end position="157"/>
    </location>
</feature>
<feature type="compositionally biased region" description="Polar residues" evidence="1">
    <location>
        <begin position="87"/>
        <end position="97"/>
    </location>
</feature>